<dbReference type="GO" id="GO:0016020">
    <property type="term" value="C:membrane"/>
    <property type="evidence" value="ECO:0007669"/>
    <property type="project" value="UniProtKB-SubCell"/>
</dbReference>
<organism evidence="10">
    <name type="scientific">Oppiella nova</name>
    <dbReference type="NCBI Taxonomy" id="334625"/>
    <lineage>
        <taxon>Eukaryota</taxon>
        <taxon>Metazoa</taxon>
        <taxon>Ecdysozoa</taxon>
        <taxon>Arthropoda</taxon>
        <taxon>Chelicerata</taxon>
        <taxon>Arachnida</taxon>
        <taxon>Acari</taxon>
        <taxon>Acariformes</taxon>
        <taxon>Sarcoptiformes</taxon>
        <taxon>Oribatida</taxon>
        <taxon>Brachypylina</taxon>
        <taxon>Oppioidea</taxon>
        <taxon>Oppiidae</taxon>
        <taxon>Oppiella</taxon>
    </lineage>
</organism>
<gene>
    <name evidence="10" type="ORF">ONB1V03_LOCUS13958</name>
</gene>
<feature type="transmembrane region" description="Helical" evidence="8">
    <location>
        <begin position="132"/>
        <end position="157"/>
    </location>
</feature>
<keyword evidence="4" id="KW-0106">Calcium</keyword>
<dbReference type="InterPro" id="IPR004837">
    <property type="entry name" value="NaCa_Exmemb"/>
</dbReference>
<dbReference type="GO" id="GO:0006874">
    <property type="term" value="P:intracellular calcium ion homeostasis"/>
    <property type="evidence" value="ECO:0007669"/>
    <property type="project" value="TreeGrafter"/>
</dbReference>
<dbReference type="Gene3D" id="1.20.1420.30">
    <property type="entry name" value="NCX, central ion-binding region"/>
    <property type="match status" value="1"/>
</dbReference>
<dbReference type="Pfam" id="PF01699">
    <property type="entry name" value="Na_Ca_ex"/>
    <property type="match status" value="1"/>
</dbReference>
<evidence type="ECO:0000259" key="9">
    <source>
        <dbReference type="Pfam" id="PF01699"/>
    </source>
</evidence>
<keyword evidence="3" id="KW-0050">Antiport</keyword>
<dbReference type="PANTHER" id="PTHR12266">
    <property type="entry name" value="NA+/CA2+ K+ INDEPENDENT EXCHANGER"/>
    <property type="match status" value="1"/>
</dbReference>
<evidence type="ECO:0000256" key="2">
    <source>
        <dbReference type="ARBA" id="ARBA00022448"/>
    </source>
</evidence>
<comment type="subcellular location">
    <subcellularLocation>
        <location evidence="1">Membrane</location>
        <topology evidence="1">Multi-pass membrane protein</topology>
    </subcellularLocation>
</comment>
<evidence type="ECO:0000256" key="8">
    <source>
        <dbReference type="SAM" id="Phobius"/>
    </source>
</evidence>
<keyword evidence="11" id="KW-1185">Reference proteome</keyword>
<keyword evidence="7 8" id="KW-0472">Membrane</keyword>
<keyword evidence="4" id="KW-0109">Calcium transport</keyword>
<evidence type="ECO:0000256" key="5">
    <source>
        <dbReference type="ARBA" id="ARBA00022692"/>
    </source>
</evidence>
<evidence type="ECO:0000313" key="10">
    <source>
        <dbReference type="EMBL" id="CAD7657328.1"/>
    </source>
</evidence>
<reference evidence="10" key="1">
    <citation type="submission" date="2020-11" db="EMBL/GenBank/DDBJ databases">
        <authorList>
            <person name="Tran Van P."/>
        </authorList>
    </citation>
    <scope>NUCLEOTIDE SEQUENCE</scope>
</reference>
<evidence type="ECO:0000256" key="6">
    <source>
        <dbReference type="ARBA" id="ARBA00022989"/>
    </source>
</evidence>
<dbReference type="InterPro" id="IPR051359">
    <property type="entry name" value="CaCA_antiporter"/>
</dbReference>
<dbReference type="AlphaFoldDB" id="A0A7R9MBV0"/>
<sequence length="339" mass="38174">MSSIIELIMDEPDHLKCLFVNTLNSSDKCNFTQSIDDCGYDGMIYDFTHLVYCDIGDEYRAASLVVLFAILLFLFLSMGVVADEFLCPALLTISKTLRLPDNIAGVTFLAFGNGSPDIFSALSGVSQDKPQLIFSGLFGAGIFVTTVVVGSVLLTGQFEVMQRPLMRDIAFYVGATFMVWFILWRTRIYLKNAIALVAVYVCYIAVVIIGRYFYLKTKKAKDAQKSETSSVDSTDVSVISDSIDRNSKSSPDPEAFDGNITFKSKSNKNLTTKRQTSRSLSEEQDIVLTRFYRRGTLRTPRHSRANSFVKKLTRHHHDNVLAVIERNYDDQYNKVLDKR</sequence>
<keyword evidence="2" id="KW-0813">Transport</keyword>
<dbReference type="EMBL" id="CAJPVJ010012806">
    <property type="protein sequence ID" value="CAG2174514.1"/>
    <property type="molecule type" value="Genomic_DNA"/>
</dbReference>
<feature type="transmembrane region" description="Helical" evidence="8">
    <location>
        <begin position="64"/>
        <end position="82"/>
    </location>
</feature>
<evidence type="ECO:0000256" key="1">
    <source>
        <dbReference type="ARBA" id="ARBA00004141"/>
    </source>
</evidence>
<feature type="non-terminal residue" evidence="10">
    <location>
        <position position="1"/>
    </location>
</feature>
<protein>
    <recommendedName>
        <fullName evidence="9">Sodium/calcium exchanger membrane region domain-containing protein</fullName>
    </recommendedName>
</protein>
<keyword evidence="6 8" id="KW-1133">Transmembrane helix</keyword>
<dbReference type="GO" id="GO:0005432">
    <property type="term" value="F:calcium:sodium antiporter activity"/>
    <property type="evidence" value="ECO:0007669"/>
    <property type="project" value="TreeGrafter"/>
</dbReference>
<dbReference type="InterPro" id="IPR044880">
    <property type="entry name" value="NCX_ion-bd_dom_sf"/>
</dbReference>
<dbReference type="Proteomes" id="UP000728032">
    <property type="component" value="Unassembled WGS sequence"/>
</dbReference>
<evidence type="ECO:0000256" key="4">
    <source>
        <dbReference type="ARBA" id="ARBA00022568"/>
    </source>
</evidence>
<dbReference type="PANTHER" id="PTHR12266:SF0">
    <property type="entry name" value="MITOCHONDRIAL SODIUM_CALCIUM EXCHANGER PROTEIN"/>
    <property type="match status" value="1"/>
</dbReference>
<feature type="transmembrane region" description="Helical" evidence="8">
    <location>
        <begin position="193"/>
        <end position="214"/>
    </location>
</feature>
<keyword evidence="5 8" id="KW-0812">Transmembrane</keyword>
<feature type="transmembrane region" description="Helical" evidence="8">
    <location>
        <begin position="169"/>
        <end position="187"/>
    </location>
</feature>
<evidence type="ECO:0000256" key="3">
    <source>
        <dbReference type="ARBA" id="ARBA00022449"/>
    </source>
</evidence>
<dbReference type="EMBL" id="OC927631">
    <property type="protein sequence ID" value="CAD7657328.1"/>
    <property type="molecule type" value="Genomic_DNA"/>
</dbReference>
<accession>A0A7R9MBV0</accession>
<feature type="domain" description="Sodium/calcium exchanger membrane region" evidence="9">
    <location>
        <begin position="69"/>
        <end position="208"/>
    </location>
</feature>
<name>A0A7R9MBV0_9ACAR</name>
<proteinExistence type="predicted"/>
<evidence type="ECO:0000313" key="11">
    <source>
        <dbReference type="Proteomes" id="UP000728032"/>
    </source>
</evidence>
<evidence type="ECO:0000256" key="7">
    <source>
        <dbReference type="ARBA" id="ARBA00023136"/>
    </source>
</evidence>
<keyword evidence="4" id="KW-0406">Ion transport</keyword>
<dbReference type="OrthoDB" id="407410at2759"/>